<keyword evidence="3" id="KW-1185">Reference proteome</keyword>
<organism evidence="2 3">
    <name type="scientific">Evansella alkalicola</name>
    <dbReference type="NCBI Taxonomy" id="745819"/>
    <lineage>
        <taxon>Bacteria</taxon>
        <taxon>Bacillati</taxon>
        <taxon>Bacillota</taxon>
        <taxon>Bacilli</taxon>
        <taxon>Bacillales</taxon>
        <taxon>Bacillaceae</taxon>
        <taxon>Evansella</taxon>
    </lineage>
</organism>
<evidence type="ECO:0000256" key="1">
    <source>
        <dbReference type="SAM" id="MobiDB-lite"/>
    </source>
</evidence>
<name>A0ABS6JSQ4_9BACI</name>
<accession>A0ABS6JSQ4</accession>
<dbReference type="EMBL" id="JAHQCR010000036">
    <property type="protein sequence ID" value="MBU9721596.1"/>
    <property type="molecule type" value="Genomic_DNA"/>
</dbReference>
<sequence>MSAEEEATDKKLENQARTVRRSRISGQNARDSRWKCPQKQGQRTKS</sequence>
<protein>
    <submittedName>
        <fullName evidence="2">Uncharacterized protein</fullName>
    </submittedName>
</protein>
<evidence type="ECO:0000313" key="3">
    <source>
        <dbReference type="Proteomes" id="UP000790580"/>
    </source>
</evidence>
<dbReference type="Proteomes" id="UP000790580">
    <property type="component" value="Unassembled WGS sequence"/>
</dbReference>
<dbReference type="RefSeq" id="WP_176371467.1">
    <property type="nucleotide sequence ID" value="NZ_JAHQCR010000036.1"/>
</dbReference>
<evidence type="ECO:0000313" key="2">
    <source>
        <dbReference type="EMBL" id="MBU9721596.1"/>
    </source>
</evidence>
<comment type="caution">
    <text evidence="2">The sequence shown here is derived from an EMBL/GenBank/DDBJ whole genome shotgun (WGS) entry which is preliminary data.</text>
</comment>
<proteinExistence type="predicted"/>
<reference evidence="2 3" key="1">
    <citation type="submission" date="2021-06" db="EMBL/GenBank/DDBJ databases">
        <title>Bacillus sp. RD4P76, an endophyte from a halophyte.</title>
        <authorList>
            <person name="Sun J.-Q."/>
        </authorList>
    </citation>
    <scope>NUCLEOTIDE SEQUENCE [LARGE SCALE GENOMIC DNA]</scope>
    <source>
        <strain evidence="2 3">JCM 17098</strain>
    </source>
</reference>
<feature type="region of interest" description="Disordered" evidence="1">
    <location>
        <begin position="1"/>
        <end position="46"/>
    </location>
</feature>
<gene>
    <name evidence="2" type="ORF">KS407_09075</name>
</gene>